<dbReference type="InterPro" id="IPR003656">
    <property type="entry name" value="Znf_BED"/>
</dbReference>
<name>A0A6S7FXT3_PARCT</name>
<evidence type="ECO:0000256" key="2">
    <source>
        <dbReference type="ARBA" id="ARBA00022771"/>
    </source>
</evidence>
<evidence type="ECO:0000313" key="5">
    <source>
        <dbReference type="Proteomes" id="UP001152795"/>
    </source>
</evidence>
<evidence type="ECO:0000256" key="1">
    <source>
        <dbReference type="ARBA" id="ARBA00022723"/>
    </source>
</evidence>
<dbReference type="InterPro" id="IPR012337">
    <property type="entry name" value="RNaseH-like_sf"/>
</dbReference>
<organism evidence="4 5">
    <name type="scientific">Paramuricea clavata</name>
    <name type="common">Red gorgonian</name>
    <name type="synonym">Violescent sea-whip</name>
    <dbReference type="NCBI Taxonomy" id="317549"/>
    <lineage>
        <taxon>Eukaryota</taxon>
        <taxon>Metazoa</taxon>
        <taxon>Cnidaria</taxon>
        <taxon>Anthozoa</taxon>
        <taxon>Octocorallia</taxon>
        <taxon>Malacalcyonacea</taxon>
        <taxon>Plexauridae</taxon>
        <taxon>Paramuricea</taxon>
    </lineage>
</organism>
<sequence>MSSAQPVSESNPWPHLETMFQFKSVAGKIVKLTCLLCSPKVKECSASLSSLSNLRKHVQRAHPHQLSKFNELCSQSRKRKACNQVSQGNSSKQPKVYDMLTTPANANMVSQAKIDDLLIGFITEGLMPFSTVEMPSFQRLVKGLQPNRSVMCRATVTKRIDEKASLVKKNVKDAMAKVQQVATTTDCWTARRRSYIGVTAHWIDSETLNRVSAALACRRLKGRHTYDVLAAKLEEIHTEYEIVSKIVKTTTDNGSNFVKAFSVFAVNSEQPEEPEETEGDESTFHDVYGDLTEAAESFEYQLPPHQRCAAHTLNLISTVDAEKAEKDPTYKRLTRGTFAKCQALWNKASRSTQAAEVVQEECSFVLLKPNATRWNSVFMAVERLNHIVKTKGENAIHKLCAEFNVSKLKPGEIQFLKDYAQVMKPMAQALNILQGECNHSNAYMGYLAPTIALLKEKLQKKNGIATVKPLVTALLDGIDKRFDYIFDDEKIIAAALLHPKFKDNWTNDEDMLKKGMDFINDRLESDTGVRALREAETSISSVEDDENNFFFTKTKTSASELQLFLESHTEELSVYASWPKLRQLFIELNTPVPASAACERLFSCAGLIFRPHRSSMTDRNFENSLLVKLNKNFV</sequence>
<evidence type="ECO:0000256" key="3">
    <source>
        <dbReference type="ARBA" id="ARBA00022833"/>
    </source>
</evidence>
<dbReference type="GO" id="GO:0003677">
    <property type="term" value="F:DNA binding"/>
    <property type="evidence" value="ECO:0007669"/>
    <property type="project" value="InterPro"/>
</dbReference>
<dbReference type="SUPFAM" id="SSF53098">
    <property type="entry name" value="Ribonuclease H-like"/>
    <property type="match status" value="1"/>
</dbReference>
<dbReference type="GO" id="GO:0008270">
    <property type="term" value="F:zinc ion binding"/>
    <property type="evidence" value="ECO:0007669"/>
    <property type="project" value="UniProtKB-KW"/>
</dbReference>
<dbReference type="PROSITE" id="PS50808">
    <property type="entry name" value="ZF_BED"/>
    <property type="match status" value="1"/>
</dbReference>
<gene>
    <name evidence="4" type="ORF">PACLA_8A004811</name>
</gene>
<dbReference type="PANTHER" id="PTHR47501">
    <property type="entry name" value="TRANSPOSASE-RELATED"/>
    <property type="match status" value="1"/>
</dbReference>
<evidence type="ECO:0000313" key="4">
    <source>
        <dbReference type="EMBL" id="CAB3984295.1"/>
    </source>
</evidence>
<dbReference type="Proteomes" id="UP001152795">
    <property type="component" value="Unassembled WGS sequence"/>
</dbReference>
<comment type="caution">
    <text evidence="4">The sequence shown here is derived from an EMBL/GenBank/DDBJ whole genome shotgun (WGS) entry which is preliminary data.</text>
</comment>
<keyword evidence="3" id="KW-0862">Zinc</keyword>
<dbReference type="AlphaFoldDB" id="A0A6S7FXT3"/>
<proteinExistence type="predicted"/>
<accession>A0A6S7FXT3</accession>
<reference evidence="4" key="1">
    <citation type="submission" date="2020-04" db="EMBL/GenBank/DDBJ databases">
        <authorList>
            <person name="Alioto T."/>
            <person name="Alioto T."/>
            <person name="Gomez Garrido J."/>
        </authorList>
    </citation>
    <scope>NUCLEOTIDE SEQUENCE</scope>
    <source>
        <strain evidence="4">A484AB</strain>
    </source>
</reference>
<protein>
    <submittedName>
        <fullName evidence="4">Transposase</fullName>
    </submittedName>
</protein>
<keyword evidence="2" id="KW-0863">Zinc-finger</keyword>
<dbReference type="PANTHER" id="PTHR47501:SF5">
    <property type="entry name" value="HAT C-TERMINAL DIMERISATION DOMAIN-CONTAINING PROTEIN"/>
    <property type="match status" value="1"/>
</dbReference>
<dbReference type="OrthoDB" id="6600938at2759"/>
<keyword evidence="1" id="KW-0479">Metal-binding</keyword>
<dbReference type="EMBL" id="CACRXK020000718">
    <property type="protein sequence ID" value="CAB3984295.1"/>
    <property type="molecule type" value="Genomic_DNA"/>
</dbReference>
<keyword evidence="5" id="KW-1185">Reference proteome</keyword>